<feature type="domain" description="UspA" evidence="1">
    <location>
        <begin position="2"/>
        <end position="119"/>
    </location>
</feature>
<dbReference type="Gene3D" id="3.40.50.620">
    <property type="entry name" value="HUPs"/>
    <property type="match status" value="1"/>
</dbReference>
<proteinExistence type="predicted"/>
<dbReference type="Pfam" id="PF00582">
    <property type="entry name" value="Usp"/>
    <property type="match status" value="1"/>
</dbReference>
<accession>A0ABD5ZB55</accession>
<dbReference type="SUPFAM" id="SSF52402">
    <property type="entry name" value="Adenine nucleotide alpha hydrolases-like"/>
    <property type="match status" value="1"/>
</dbReference>
<sequence>MTLVVPFDGSELAEAALVRGAEFGTVFDEGVVAVTVIPERNTNYARERGWIGQEESFDIDAIVSTLRDRVAERCPDAEFEHVVVDRHAPSGTIARAIRSLARNRDASMVFVGSDNAGHFVSSVSTVGGNVASDDAYDVVIVRTPISAKRTE</sequence>
<keyword evidence="3" id="KW-1185">Reference proteome</keyword>
<organism evidence="2 3">
    <name type="scientific">Haloferax namakaokahaiae</name>
    <dbReference type="NCBI Taxonomy" id="1748331"/>
    <lineage>
        <taxon>Archaea</taxon>
        <taxon>Methanobacteriati</taxon>
        <taxon>Methanobacteriota</taxon>
        <taxon>Stenosarchaea group</taxon>
        <taxon>Halobacteria</taxon>
        <taxon>Halobacteriales</taxon>
        <taxon>Haloferacaceae</taxon>
        <taxon>Haloferax</taxon>
    </lineage>
</organism>
<dbReference type="InterPro" id="IPR006016">
    <property type="entry name" value="UspA"/>
</dbReference>
<reference evidence="2 3" key="1">
    <citation type="journal article" date="2019" name="Int. J. Syst. Evol. Microbiol.">
        <title>The Global Catalogue of Microorganisms (GCM) 10K type strain sequencing project: providing services to taxonomists for standard genome sequencing and annotation.</title>
        <authorList>
            <consortium name="The Broad Institute Genomics Platform"/>
            <consortium name="The Broad Institute Genome Sequencing Center for Infectious Disease"/>
            <person name="Wu L."/>
            <person name="Ma J."/>
        </authorList>
    </citation>
    <scope>NUCLEOTIDE SEQUENCE [LARGE SCALE GENOMIC DNA]</scope>
    <source>
        <strain evidence="2 3">DSM 29988</strain>
    </source>
</reference>
<dbReference type="CDD" id="cd00293">
    <property type="entry name" value="USP-like"/>
    <property type="match status" value="1"/>
</dbReference>
<dbReference type="Proteomes" id="UP001596481">
    <property type="component" value="Unassembled WGS sequence"/>
</dbReference>
<protein>
    <submittedName>
        <fullName evidence="2">Universal stress protein</fullName>
    </submittedName>
</protein>
<dbReference type="InterPro" id="IPR014729">
    <property type="entry name" value="Rossmann-like_a/b/a_fold"/>
</dbReference>
<dbReference type="AlphaFoldDB" id="A0ABD5ZB55"/>
<name>A0ABD5ZB55_9EURY</name>
<evidence type="ECO:0000313" key="3">
    <source>
        <dbReference type="Proteomes" id="UP001596481"/>
    </source>
</evidence>
<dbReference type="EMBL" id="JBHTAA010000001">
    <property type="protein sequence ID" value="MFC7202339.1"/>
    <property type="molecule type" value="Genomic_DNA"/>
</dbReference>
<comment type="caution">
    <text evidence="2">The sequence shown here is derived from an EMBL/GenBank/DDBJ whole genome shotgun (WGS) entry which is preliminary data.</text>
</comment>
<evidence type="ECO:0000313" key="2">
    <source>
        <dbReference type="EMBL" id="MFC7202339.1"/>
    </source>
</evidence>
<evidence type="ECO:0000259" key="1">
    <source>
        <dbReference type="Pfam" id="PF00582"/>
    </source>
</evidence>
<dbReference type="RefSeq" id="WP_390221639.1">
    <property type="nucleotide sequence ID" value="NZ_JBHTAA010000001.1"/>
</dbReference>
<gene>
    <name evidence="2" type="ORF">ACFQJC_02345</name>
</gene>